<protein>
    <submittedName>
        <fullName evidence="1">Uncharacterized protein</fullName>
    </submittedName>
</protein>
<sequence>MFWLVGGNVNEMPMKWHQTQLNKILMYLLKNGPKHKNRDIRYLCAQAIQRFLSLELNFKQVDNAFNYLLNGLTDVAKGVQSVCVETLGITLTKWNKMQLNITFQCLLSRFNNKSEDILVRMSCAESLGRIAIRMDSMQLDCTLKCLKNGLSDDENAFVRKYCIDALEKLWTKLKQNRTNTQIYAISEAILMKHKEKNVNESIEQKCDCIRDIDKEICSNCAELLEKFAMKLNEKQLTNALNV</sequence>
<evidence type="ECO:0000313" key="1">
    <source>
        <dbReference type="EMBL" id="ETO07598.1"/>
    </source>
</evidence>
<keyword evidence="2" id="KW-1185">Reference proteome</keyword>
<comment type="caution">
    <text evidence="1">The sequence shown here is derived from an EMBL/GenBank/DDBJ whole genome shotgun (WGS) entry which is preliminary data.</text>
</comment>
<dbReference type="EMBL" id="ASPP01025979">
    <property type="protein sequence ID" value="ETO07598.1"/>
    <property type="molecule type" value="Genomic_DNA"/>
</dbReference>
<dbReference type="Proteomes" id="UP000023152">
    <property type="component" value="Unassembled WGS sequence"/>
</dbReference>
<name>X6M086_RETFI</name>
<proteinExistence type="predicted"/>
<dbReference type="InterPro" id="IPR011989">
    <property type="entry name" value="ARM-like"/>
</dbReference>
<organism evidence="1 2">
    <name type="scientific">Reticulomyxa filosa</name>
    <dbReference type="NCBI Taxonomy" id="46433"/>
    <lineage>
        <taxon>Eukaryota</taxon>
        <taxon>Sar</taxon>
        <taxon>Rhizaria</taxon>
        <taxon>Retaria</taxon>
        <taxon>Foraminifera</taxon>
        <taxon>Monothalamids</taxon>
        <taxon>Reticulomyxidae</taxon>
        <taxon>Reticulomyxa</taxon>
    </lineage>
</organism>
<dbReference type="Gene3D" id="1.25.10.10">
    <property type="entry name" value="Leucine-rich Repeat Variant"/>
    <property type="match status" value="1"/>
</dbReference>
<dbReference type="InterPro" id="IPR016024">
    <property type="entry name" value="ARM-type_fold"/>
</dbReference>
<dbReference type="AlphaFoldDB" id="X6M086"/>
<accession>X6M086</accession>
<evidence type="ECO:0000313" key="2">
    <source>
        <dbReference type="Proteomes" id="UP000023152"/>
    </source>
</evidence>
<reference evidence="1 2" key="1">
    <citation type="journal article" date="2013" name="Curr. Biol.">
        <title>The Genome of the Foraminiferan Reticulomyxa filosa.</title>
        <authorList>
            <person name="Glockner G."/>
            <person name="Hulsmann N."/>
            <person name="Schleicher M."/>
            <person name="Noegel A.A."/>
            <person name="Eichinger L."/>
            <person name="Gallinger C."/>
            <person name="Pawlowski J."/>
            <person name="Sierra R."/>
            <person name="Euteneuer U."/>
            <person name="Pillet L."/>
            <person name="Moustafa A."/>
            <person name="Platzer M."/>
            <person name="Groth M."/>
            <person name="Szafranski K."/>
            <person name="Schliwa M."/>
        </authorList>
    </citation>
    <scope>NUCLEOTIDE SEQUENCE [LARGE SCALE GENOMIC DNA]</scope>
</reference>
<dbReference type="SUPFAM" id="SSF48371">
    <property type="entry name" value="ARM repeat"/>
    <property type="match status" value="1"/>
</dbReference>
<gene>
    <name evidence="1" type="ORF">RFI_29794</name>
</gene>